<evidence type="ECO:0000313" key="1">
    <source>
        <dbReference type="EMBL" id="SOB49216.1"/>
    </source>
</evidence>
<comment type="caution">
    <text evidence="1">The sequence shown here is derived from an EMBL/GenBank/DDBJ whole genome shotgun (WGS) entry which is preliminary data.</text>
</comment>
<protein>
    <submittedName>
        <fullName evidence="1">Uncharacterized protein</fullName>
    </submittedName>
</protein>
<organism evidence="1 2">
    <name type="scientific">Pseudomonas lundensis</name>
    <dbReference type="NCBI Taxonomy" id="86185"/>
    <lineage>
        <taxon>Bacteria</taxon>
        <taxon>Pseudomonadati</taxon>
        <taxon>Pseudomonadota</taxon>
        <taxon>Gammaproteobacteria</taxon>
        <taxon>Pseudomonadales</taxon>
        <taxon>Pseudomonadaceae</taxon>
        <taxon>Pseudomonas</taxon>
    </lineage>
</organism>
<dbReference type="Proteomes" id="UP000219564">
    <property type="component" value="Unassembled WGS sequence"/>
</dbReference>
<proteinExistence type="predicted"/>
<evidence type="ECO:0000313" key="2">
    <source>
        <dbReference type="Proteomes" id="UP000219564"/>
    </source>
</evidence>
<reference evidence="1 2" key="1">
    <citation type="submission" date="2017-08" db="EMBL/GenBank/DDBJ databases">
        <authorList>
            <person name="Chaillou S."/>
        </authorList>
    </citation>
    <scope>NUCLEOTIDE SEQUENCE [LARGE SCALE GENOMIC DNA]</scope>
    <source>
        <strain evidence="1 2">MFPA15A1205</strain>
    </source>
</reference>
<dbReference type="AlphaFoldDB" id="A0AAX2H243"/>
<sequence>MQVSCLPRLNGSVFRRILSSLDCFIEFFSVTGCDNVAVGHCVLGLPARSAPSRPLDR</sequence>
<name>A0AAX2H243_9PSED</name>
<dbReference type="EMBL" id="OBKZ01000003">
    <property type="protein sequence ID" value="SOB49216.1"/>
    <property type="molecule type" value="Genomic_DNA"/>
</dbReference>
<accession>A0AAX2H243</accession>
<gene>
    <name evidence="1" type="ORF">PLUA15_110037</name>
</gene>